<feature type="region of interest" description="Disordered" evidence="1">
    <location>
        <begin position="104"/>
        <end position="159"/>
    </location>
</feature>
<name>A0ABR0S670_9HYPO</name>
<organism evidence="3 4">
    <name type="scientific">Cladobotryum mycophilum</name>
    <dbReference type="NCBI Taxonomy" id="491253"/>
    <lineage>
        <taxon>Eukaryota</taxon>
        <taxon>Fungi</taxon>
        <taxon>Dikarya</taxon>
        <taxon>Ascomycota</taxon>
        <taxon>Pezizomycotina</taxon>
        <taxon>Sordariomycetes</taxon>
        <taxon>Hypocreomycetidae</taxon>
        <taxon>Hypocreales</taxon>
        <taxon>Hypocreaceae</taxon>
        <taxon>Cladobotryum</taxon>
    </lineage>
</organism>
<evidence type="ECO:0000313" key="3">
    <source>
        <dbReference type="EMBL" id="KAK5987642.1"/>
    </source>
</evidence>
<protein>
    <recommendedName>
        <fullName evidence="5">GPI anchored protein</fullName>
    </recommendedName>
</protein>
<feature type="signal peptide" evidence="2">
    <location>
        <begin position="1"/>
        <end position="17"/>
    </location>
</feature>
<comment type="caution">
    <text evidence="3">The sequence shown here is derived from an EMBL/GenBank/DDBJ whole genome shotgun (WGS) entry which is preliminary data.</text>
</comment>
<keyword evidence="2" id="KW-0732">Signal</keyword>
<evidence type="ECO:0000256" key="1">
    <source>
        <dbReference type="SAM" id="MobiDB-lite"/>
    </source>
</evidence>
<evidence type="ECO:0000256" key="2">
    <source>
        <dbReference type="SAM" id="SignalP"/>
    </source>
</evidence>
<keyword evidence="4" id="KW-1185">Reference proteome</keyword>
<dbReference type="EMBL" id="JAVFKD010000016">
    <property type="protein sequence ID" value="KAK5987642.1"/>
    <property type="molecule type" value="Genomic_DNA"/>
</dbReference>
<feature type="chain" id="PRO_5045397421" description="GPI anchored protein" evidence="2">
    <location>
        <begin position="18"/>
        <end position="182"/>
    </location>
</feature>
<sequence length="182" mass="18044">MRQSIALFTVLASLGLAEPIEKRQDAPSDTRQFSLPVEATAFTGDPALSTAPLLTIETISPTDDGSVSLPFFTNTDTASGTTATGTTATGITVTQTGTVTATTTVRSSTAAQTTASAPSSSALTSGSGSSSDAPPATTLTGTHTTTHTTTKETSSTSNPAAMPTAFANAAGVVAMVGLALVL</sequence>
<evidence type="ECO:0008006" key="5">
    <source>
        <dbReference type="Google" id="ProtNLM"/>
    </source>
</evidence>
<reference evidence="3 4" key="1">
    <citation type="submission" date="2024-01" db="EMBL/GenBank/DDBJ databases">
        <title>Complete genome of Cladobotryum mycophilum ATHUM6906.</title>
        <authorList>
            <person name="Christinaki A.C."/>
            <person name="Myridakis A.I."/>
            <person name="Kouvelis V.N."/>
        </authorList>
    </citation>
    <scope>NUCLEOTIDE SEQUENCE [LARGE SCALE GENOMIC DNA]</scope>
    <source>
        <strain evidence="3 4">ATHUM6906</strain>
    </source>
</reference>
<accession>A0ABR0S670</accession>
<dbReference type="Proteomes" id="UP001338125">
    <property type="component" value="Unassembled WGS sequence"/>
</dbReference>
<proteinExistence type="predicted"/>
<gene>
    <name evidence="3" type="ORF">PT974_11774</name>
</gene>
<evidence type="ECO:0000313" key="4">
    <source>
        <dbReference type="Proteomes" id="UP001338125"/>
    </source>
</evidence>